<evidence type="ECO:0000313" key="3">
    <source>
        <dbReference type="EMBL" id="WQH17047.1"/>
    </source>
</evidence>
<keyword evidence="4" id="KW-1185">Reference proteome</keyword>
<dbReference type="EMBL" id="CP140153">
    <property type="protein sequence ID" value="WQH17047.1"/>
    <property type="molecule type" value="Genomic_DNA"/>
</dbReference>
<dbReference type="InterPro" id="IPR003768">
    <property type="entry name" value="ScpA"/>
</dbReference>
<comment type="similarity">
    <text evidence="2">Belongs to the ScpA family.</text>
</comment>
<evidence type="ECO:0000256" key="2">
    <source>
        <dbReference type="HAMAP-Rule" id="MF_01805"/>
    </source>
</evidence>
<gene>
    <name evidence="2" type="primary">scpA</name>
    <name evidence="3" type="ORF">SR882_03845</name>
</gene>
<comment type="function">
    <text evidence="2">Participates in chromosomal partition during cell division. May act via the formation of a condensin-like complex containing Smc and ScpB that pull DNA away from mid-cell into both cell halves.</text>
</comment>
<reference evidence="3 4" key="1">
    <citation type="submission" date="2023-11" db="EMBL/GenBank/DDBJ databases">
        <title>MicrobeMod: A computational toolkit for identifying prokaryotic methylation and restriction-modification with nanopore sequencing.</title>
        <authorList>
            <person name="Crits-Christoph A."/>
            <person name="Kang S.C."/>
            <person name="Lee H."/>
            <person name="Ostrov N."/>
        </authorList>
    </citation>
    <scope>NUCLEOTIDE SEQUENCE [LARGE SCALE GENOMIC DNA]</scope>
    <source>
        <strain evidence="3 4">ATCC 49870</strain>
    </source>
</reference>
<dbReference type="Proteomes" id="UP001327459">
    <property type="component" value="Chromosome"/>
</dbReference>
<accession>A0ABZ0Z0U6</accession>
<evidence type="ECO:0000313" key="4">
    <source>
        <dbReference type="Proteomes" id="UP001327459"/>
    </source>
</evidence>
<protein>
    <recommendedName>
        <fullName evidence="1 2">Segregation and condensation protein A</fullName>
    </recommendedName>
</protein>
<keyword evidence="2" id="KW-0963">Cytoplasm</keyword>
<organism evidence="3 4">
    <name type="scientific">Guyparkeria halophila</name>
    <dbReference type="NCBI Taxonomy" id="47960"/>
    <lineage>
        <taxon>Bacteria</taxon>
        <taxon>Pseudomonadati</taxon>
        <taxon>Pseudomonadota</taxon>
        <taxon>Gammaproteobacteria</taxon>
        <taxon>Chromatiales</taxon>
        <taxon>Thioalkalibacteraceae</taxon>
        <taxon>Guyparkeria</taxon>
    </lineage>
</organism>
<keyword evidence="2" id="KW-0159">Chromosome partition</keyword>
<comment type="subcellular location">
    <subcellularLocation>
        <location evidence="2">Cytoplasm</location>
    </subcellularLocation>
    <text evidence="2">Associated with two foci at the outer edges of the nucleoid region in young cells, and at four foci within both cell halves in older cells.</text>
</comment>
<dbReference type="PANTHER" id="PTHR33969:SF2">
    <property type="entry name" value="SEGREGATION AND CONDENSATION PROTEIN A"/>
    <property type="match status" value="1"/>
</dbReference>
<proteinExistence type="inferred from homology"/>
<comment type="subunit">
    <text evidence="2">Component of a cohesin-like complex composed of ScpA, ScpB and the Smc homodimer, in which ScpA and ScpB bind to the head domain of Smc. The presence of the three proteins is required for the association of the complex with DNA.</text>
</comment>
<dbReference type="HAMAP" id="MF_01805">
    <property type="entry name" value="ScpA"/>
    <property type="match status" value="1"/>
</dbReference>
<keyword evidence="2" id="KW-0131">Cell cycle</keyword>
<sequence length="286" mass="32079">MSSEGHMPASDSRRWVDATPRVSGQPLEQLPLDLYIPADALAIWLEQFEGPLDLLLYLIRKHNIDILEIPVARVTEQYLDYLALMKSMAIELAAEYLLMAAWLAEIKSRMLLPPEPRDDDEEEPLDPRAELVERLLEYERTTRAAGLLDEQPRRGRDWFALSVEPPEHLPAPPVPADLAGLVAAMNGLLREGSVRRAHHVRAEGLSIRQRMTDILDALADRASCDLADVFHPEEGRMGVAVTTVAVLELARTHALDWSQEHPFGPVTLFRLAGTTPEPAVEEEMPR</sequence>
<dbReference type="PANTHER" id="PTHR33969">
    <property type="entry name" value="SEGREGATION AND CONDENSATION PROTEIN A"/>
    <property type="match status" value="1"/>
</dbReference>
<keyword evidence="2" id="KW-0132">Cell division</keyword>
<name>A0ABZ0Z0U6_9GAMM</name>
<evidence type="ECO:0000256" key="1">
    <source>
        <dbReference type="ARBA" id="ARBA00044777"/>
    </source>
</evidence>
<dbReference type="Pfam" id="PF02616">
    <property type="entry name" value="SMC_ScpA"/>
    <property type="match status" value="1"/>
</dbReference>
<dbReference type="RefSeq" id="WP_322522029.1">
    <property type="nucleotide sequence ID" value="NZ_CP140153.1"/>
</dbReference>
<dbReference type="Gene3D" id="6.10.250.2410">
    <property type="match status" value="1"/>
</dbReference>